<dbReference type="EMBL" id="BARV01037906">
    <property type="protein sequence ID" value="GAI55538.1"/>
    <property type="molecule type" value="Genomic_DNA"/>
</dbReference>
<sequence length="157" mass="17972">MAIEISPKTRIKAPIWTIIVGAVLLILLIGFTVAYFYFVFYINKISQELEEKNITTVPLEKAITEKEAELEPISQKIDDFDRLFVQHKKTINTFTFLERICLPTVWFSSFGFDSDTGKINVSGQADSFAILEQQILVLEQELMVKNLDVSEVSMDEE</sequence>
<evidence type="ECO:0000256" key="1">
    <source>
        <dbReference type="SAM" id="Phobius"/>
    </source>
</evidence>
<keyword evidence="1" id="KW-1133">Transmembrane helix</keyword>
<accession>X1PI76</accession>
<evidence type="ECO:0000313" key="2">
    <source>
        <dbReference type="EMBL" id="GAI55538.1"/>
    </source>
</evidence>
<organism evidence="2">
    <name type="scientific">marine sediment metagenome</name>
    <dbReference type="NCBI Taxonomy" id="412755"/>
    <lineage>
        <taxon>unclassified sequences</taxon>
        <taxon>metagenomes</taxon>
        <taxon>ecological metagenomes</taxon>
    </lineage>
</organism>
<evidence type="ECO:0008006" key="3">
    <source>
        <dbReference type="Google" id="ProtNLM"/>
    </source>
</evidence>
<dbReference type="AlphaFoldDB" id="X1PI76"/>
<feature type="transmembrane region" description="Helical" evidence="1">
    <location>
        <begin position="15"/>
        <end position="42"/>
    </location>
</feature>
<protein>
    <recommendedName>
        <fullName evidence="3">PilN domain-containing protein</fullName>
    </recommendedName>
</protein>
<keyword evidence="1" id="KW-0812">Transmembrane</keyword>
<feature type="non-terminal residue" evidence="2">
    <location>
        <position position="157"/>
    </location>
</feature>
<reference evidence="2" key="1">
    <citation type="journal article" date="2014" name="Front. Microbiol.">
        <title>High frequency of phylogenetically diverse reductive dehalogenase-homologous genes in deep subseafloor sedimentary metagenomes.</title>
        <authorList>
            <person name="Kawai M."/>
            <person name="Futagami T."/>
            <person name="Toyoda A."/>
            <person name="Takaki Y."/>
            <person name="Nishi S."/>
            <person name="Hori S."/>
            <person name="Arai W."/>
            <person name="Tsubouchi T."/>
            <person name="Morono Y."/>
            <person name="Uchiyama I."/>
            <person name="Ito T."/>
            <person name="Fujiyama A."/>
            <person name="Inagaki F."/>
            <person name="Takami H."/>
        </authorList>
    </citation>
    <scope>NUCLEOTIDE SEQUENCE</scope>
    <source>
        <strain evidence="2">Expedition CK06-06</strain>
    </source>
</reference>
<gene>
    <name evidence="2" type="ORF">S06H3_58534</name>
</gene>
<keyword evidence="1" id="KW-0472">Membrane</keyword>
<name>X1PI76_9ZZZZ</name>
<comment type="caution">
    <text evidence="2">The sequence shown here is derived from an EMBL/GenBank/DDBJ whole genome shotgun (WGS) entry which is preliminary data.</text>
</comment>
<proteinExistence type="predicted"/>